<dbReference type="RefSeq" id="WP_010923321.1">
    <property type="nucleotide sequence ID" value="NZ_LT549890.1"/>
</dbReference>
<dbReference type="GO" id="GO:0016887">
    <property type="term" value="F:ATP hydrolysis activity"/>
    <property type="evidence" value="ECO:0007669"/>
    <property type="project" value="InterPro"/>
</dbReference>
<sequence>MYGDWLVVRDKFKKLLDSQDSAQTFLDYIEKGNFVPCFFIGEKSHWVESIKYSFYGELGYTLWGASAENRSNISSILNRYDEIYFGEDKKRKDKKNDTENKNKIEIKNDKILVALLRTKELGIIGFGVVTDITKDAMRNFKGWKEGDKVWIVRFRIKIFWLHESIRKNYNDSNKWVGEDYKLEGVNNQSNQCYTEDNNDAVKAFQQFILSKKEEIRSTLEFYSKFRFSTQKEYLSEEVVCNKNAQIDLNGFYIPQDSVNIILKALQTTNVLLAGPPGTGKTSLAIRTVRALTGNNDNCYEVATANSLWFRRNLIGGESIREGSVMWKSGLFIEAYVNAARIKDGNYYVVIDELNRADVDKAFGELMTIFSTPYPSEWSIPNALIEEIKSYGDNIDNVTKSFLEIYEKLKRESRENEPLKRIRIIATINLVDARNLFYVGDALARRFVIIYFDYPKETEDLDEFLKTYASFSEDFKNKVKDLVKYLRVNLNEKEDKVIKFNISPASLKTALDIYSRLDDNNSDIYKFVEVLRSTIGTLNPDNINKFNRLIEKWKKEKGGQ</sequence>
<dbReference type="Proteomes" id="UP000594632">
    <property type="component" value="Chromosome"/>
</dbReference>
<dbReference type="InterPro" id="IPR027417">
    <property type="entry name" value="P-loop_NTPase"/>
</dbReference>
<dbReference type="PANTHER" id="PTHR37291:SF1">
    <property type="entry name" value="TYPE IV METHYL-DIRECTED RESTRICTION ENZYME ECOKMCRB SUBUNIT"/>
    <property type="match status" value="1"/>
</dbReference>
<accession>A0A157T0R1</accession>
<feature type="domain" description="AAA+ ATPase" evidence="1">
    <location>
        <begin position="266"/>
        <end position="452"/>
    </location>
</feature>
<dbReference type="InterPro" id="IPR003593">
    <property type="entry name" value="AAA+_ATPase"/>
</dbReference>
<dbReference type="PATRIC" id="fig|2287.9.peg.1470"/>
<dbReference type="OrthoDB" id="9837at2157"/>
<protein>
    <submittedName>
        <fullName evidence="3">ATPase AAA</fullName>
    </submittedName>
    <submittedName>
        <fullName evidence="2">McrB family protein</fullName>
    </submittedName>
</protein>
<name>A0A157T0R1_SACSO</name>
<dbReference type="InterPro" id="IPR052934">
    <property type="entry name" value="Methyl-DNA_Rec/Restrict_Enz"/>
</dbReference>
<dbReference type="Pfam" id="PF07728">
    <property type="entry name" value="AAA_5"/>
    <property type="match status" value="1"/>
</dbReference>
<gene>
    <name evidence="2" type="ORF">HFC64_02685</name>
    <name evidence="3" type="ORF">SSOP1_1440</name>
</gene>
<dbReference type="EMBL" id="LT549890">
    <property type="protein sequence ID" value="SAI84994.1"/>
    <property type="molecule type" value="Genomic_DNA"/>
</dbReference>
<organism evidence="3 4">
    <name type="scientific">Saccharolobus solfataricus</name>
    <name type="common">Sulfolobus solfataricus</name>
    <dbReference type="NCBI Taxonomy" id="2287"/>
    <lineage>
        <taxon>Archaea</taxon>
        <taxon>Thermoproteota</taxon>
        <taxon>Thermoprotei</taxon>
        <taxon>Sulfolobales</taxon>
        <taxon>Sulfolobaceae</taxon>
        <taxon>Saccharolobus</taxon>
    </lineage>
</organism>
<dbReference type="PANTHER" id="PTHR37291">
    <property type="entry name" value="5-METHYLCYTOSINE-SPECIFIC RESTRICTION ENZYME B"/>
    <property type="match status" value="1"/>
</dbReference>
<reference evidence="3" key="1">
    <citation type="submission" date="2016-04" db="EMBL/GenBank/DDBJ databases">
        <authorList>
            <person name="Evans L.H."/>
            <person name="Alamgir A."/>
            <person name="Owens N."/>
            <person name="Weber N.D."/>
            <person name="Virtaneva K."/>
            <person name="Barbian K."/>
            <person name="Babar A."/>
            <person name="Rosenke K."/>
        </authorList>
    </citation>
    <scope>NUCLEOTIDE SEQUENCE</scope>
    <source>
        <strain evidence="3">P1</strain>
    </source>
</reference>
<reference evidence="4" key="2">
    <citation type="submission" date="2016-04" db="EMBL/GenBank/DDBJ databases">
        <authorList>
            <person name="Shah S.A."/>
            <person name="Garrett R.A."/>
        </authorList>
    </citation>
    <scope>NUCLEOTIDE SEQUENCE [LARGE SCALE GENOMIC DNA]</scope>
    <source>
        <strain evidence="4">ATCC 35091 / DSM 1616 / JCM 8930 / NBRC 15331 / P1</strain>
    </source>
</reference>
<dbReference type="SUPFAM" id="SSF52540">
    <property type="entry name" value="P-loop containing nucleoside triphosphate hydrolases"/>
    <property type="match status" value="1"/>
</dbReference>
<dbReference type="EMBL" id="CP050869">
    <property type="protein sequence ID" value="QPG48972.1"/>
    <property type="molecule type" value="Genomic_DNA"/>
</dbReference>
<evidence type="ECO:0000313" key="4">
    <source>
        <dbReference type="Proteomes" id="UP000076770"/>
    </source>
</evidence>
<dbReference type="GeneID" id="27427697"/>
<reference evidence="2 5" key="3">
    <citation type="journal article" date="2020" name="Nat. Commun.">
        <title>The structures of two archaeal type IV pili illuminate evolutionary relationships.</title>
        <authorList>
            <person name="Wang F."/>
            <person name="Baquero D.P."/>
            <person name="Su Z."/>
            <person name="Beltran L.C."/>
            <person name="Prangishvili D."/>
            <person name="Krupovic M."/>
            <person name="Egelman E.H."/>
        </authorList>
    </citation>
    <scope>NUCLEOTIDE SEQUENCE [LARGE SCALE GENOMIC DNA]</scope>
    <source>
        <strain evidence="2 5">POZ149</strain>
    </source>
</reference>
<dbReference type="Proteomes" id="UP000076770">
    <property type="component" value="Chromosome i"/>
</dbReference>
<proteinExistence type="predicted"/>
<dbReference type="AlphaFoldDB" id="A0A157T0R1"/>
<evidence type="ECO:0000313" key="5">
    <source>
        <dbReference type="Proteomes" id="UP000594632"/>
    </source>
</evidence>
<dbReference type="Gene3D" id="3.40.50.300">
    <property type="entry name" value="P-loop containing nucleotide triphosphate hydrolases"/>
    <property type="match status" value="1"/>
</dbReference>
<evidence type="ECO:0000313" key="3">
    <source>
        <dbReference type="EMBL" id="SAI84994.1"/>
    </source>
</evidence>
<dbReference type="SMART" id="SM00382">
    <property type="entry name" value="AAA"/>
    <property type="match status" value="1"/>
</dbReference>
<dbReference type="InterPro" id="IPR011704">
    <property type="entry name" value="ATPase_dyneun-rel_AAA"/>
</dbReference>
<dbReference type="GO" id="GO:0005524">
    <property type="term" value="F:ATP binding"/>
    <property type="evidence" value="ECO:0007669"/>
    <property type="project" value="InterPro"/>
</dbReference>
<evidence type="ECO:0000259" key="1">
    <source>
        <dbReference type="SMART" id="SM00382"/>
    </source>
</evidence>
<dbReference type="GeneID" id="1454343"/>
<evidence type="ECO:0000313" key="2">
    <source>
        <dbReference type="EMBL" id="QPG48972.1"/>
    </source>
</evidence>